<feature type="region of interest" description="Disordered" evidence="9">
    <location>
        <begin position="487"/>
        <end position="530"/>
    </location>
</feature>
<dbReference type="GO" id="GO:0046872">
    <property type="term" value="F:metal ion binding"/>
    <property type="evidence" value="ECO:0007669"/>
    <property type="project" value="UniProtKB-KW"/>
</dbReference>
<dbReference type="SUPFAM" id="SSF50044">
    <property type="entry name" value="SH3-domain"/>
    <property type="match status" value="1"/>
</dbReference>
<name>A0AA41N956_SCICA</name>
<keyword evidence="12" id="KW-0031">Aminopeptidase</keyword>
<evidence type="ECO:0000259" key="11">
    <source>
        <dbReference type="PROSITE" id="PS50105"/>
    </source>
</evidence>
<dbReference type="CDD" id="cd11968">
    <property type="entry name" value="SH3_SASH3"/>
    <property type="match status" value="1"/>
</dbReference>
<dbReference type="PROSITE" id="PS50105">
    <property type="entry name" value="SAM_DOMAIN"/>
    <property type="match status" value="1"/>
</dbReference>
<proteinExistence type="inferred from homology"/>
<dbReference type="InterPro" id="IPR050422">
    <property type="entry name" value="X-Pro_aminopeptidase_P"/>
</dbReference>
<dbReference type="FunFam" id="1.10.150.50:FF:000024">
    <property type="entry name" value="Putative sam and sh3 domain-containing protein 1"/>
    <property type="match status" value="1"/>
</dbReference>
<dbReference type="InterPro" id="IPR001660">
    <property type="entry name" value="SAM"/>
</dbReference>
<comment type="caution">
    <text evidence="12">The sequence shown here is derived from an EMBL/GenBank/DDBJ whole genome shotgun (WGS) entry which is preliminary data.</text>
</comment>
<dbReference type="InterPro" id="IPR036028">
    <property type="entry name" value="SH3-like_dom_sf"/>
</dbReference>
<dbReference type="FunFam" id="2.30.30.40:FF:000021">
    <property type="entry name" value="Putative sam and sh3 domain-containing protein 1"/>
    <property type="match status" value="1"/>
</dbReference>
<evidence type="ECO:0000256" key="5">
    <source>
        <dbReference type="ARBA" id="ARBA00022801"/>
    </source>
</evidence>
<dbReference type="InterPro" id="IPR013761">
    <property type="entry name" value="SAM/pointed_sf"/>
</dbReference>
<evidence type="ECO:0000256" key="1">
    <source>
        <dbReference type="ARBA" id="ARBA00008766"/>
    </source>
</evidence>
<evidence type="ECO:0000256" key="6">
    <source>
        <dbReference type="ARBA" id="ARBA00082928"/>
    </source>
</evidence>
<keyword evidence="2 7" id="KW-0728">SH3 domain</keyword>
<dbReference type="InterPro" id="IPR029149">
    <property type="entry name" value="Creatin/AminoP/Spt16_N"/>
</dbReference>
<sequence>MSEYIGRHDERRAWITGFTGTAGIAVVTLRKAAVWTDSRYWTQAERQMDCNWELHKEVGITPIVTWLLAEIPSGESVGFDPFLFSIDSWESYDQALQGSNRQLVSITDNLVDLVWGSERPPAPSQPIYALQEAFTGSTWQEKVSGIRSQMQMHSEAPTAVLLSALDETAWLFNLRSSDIPYNPFFYSYTLLTDSFIRLFVNKSRFSSETLQYLNSSCTDPLCVQLEDYNEVRGSVKDYALGDVKIWIGTSYTTYGLYEVIPEEKLVADTYSPVMVTKAVKNSKEQALLKASHVRDAVAVIRYLVWLEKNVPKGTVDEFSGAELVDKFRGDGTTDITRTVHWGTPSAFQKEAYTRVLMGNIDLSRLIFPAATSGRMVEAFARRALWEVGLNYGHGTGHGIGNFLCVHECRYLFNPCPTISPCVTPPMKESISQYPGTYLTFEVVSFVPYDRNLIDVSLLSPEQLQYLNHYYQTIREKLSLQRSSSFKDFAKSKPSSPVVSEKEFNLEDNIPEDDSSIPTPEDAGKSGKKLGKKWRAVISRTMNRKMGKMMVKALSEDMGDTLEEGSASPTSPDCSLDSPGPEKMTLAFSEQEERELPVLSRQASTSSELCSPSPGSGSFVEEPSAPQYTGPFCGRARVHTDFTPSPYDHDSLKLQKGDVIQIIEKPPVGTWLGLLNGKLGSFKFIYVDVLPEEAVGPSRSSRRQSKGKRPKPKTLHELLERIGLEEHTSTLLLNGYQTLEDFKELRETHLNELHIMDPQHRAKLLTAAELLLDYDTGSEEAEEGAESNQEPVVHTVSEPKVDIPRDSGCFEGLESGRDEAELAGTEEQLHGLSLAGSP</sequence>
<dbReference type="Gene3D" id="1.10.150.50">
    <property type="entry name" value="Transcription Factor, Ets-1"/>
    <property type="match status" value="1"/>
</dbReference>
<dbReference type="SUPFAM" id="SSF47769">
    <property type="entry name" value="SAM/Pointed domain"/>
    <property type="match status" value="1"/>
</dbReference>
<dbReference type="PROSITE" id="PS50002">
    <property type="entry name" value="SH3"/>
    <property type="match status" value="1"/>
</dbReference>
<dbReference type="SUPFAM" id="SSF53092">
    <property type="entry name" value="Creatinase/prolidase N-terminal domain"/>
    <property type="match status" value="1"/>
</dbReference>
<dbReference type="Pfam" id="PF07653">
    <property type="entry name" value="SH3_2"/>
    <property type="match status" value="1"/>
</dbReference>
<evidence type="ECO:0000256" key="8">
    <source>
        <dbReference type="RuleBase" id="RU000590"/>
    </source>
</evidence>
<evidence type="ECO:0000256" key="3">
    <source>
        <dbReference type="ARBA" id="ARBA00022553"/>
    </source>
</evidence>
<keyword evidence="12" id="KW-0645">Protease</keyword>
<keyword evidence="5" id="KW-0378">Hydrolase</keyword>
<dbReference type="Gene3D" id="2.30.30.40">
    <property type="entry name" value="SH3 Domains"/>
    <property type="match status" value="1"/>
</dbReference>
<evidence type="ECO:0000256" key="4">
    <source>
        <dbReference type="ARBA" id="ARBA00022723"/>
    </source>
</evidence>
<dbReference type="EMBL" id="JAATJV010405200">
    <property type="protein sequence ID" value="MBZ3886130.1"/>
    <property type="molecule type" value="Genomic_DNA"/>
</dbReference>
<feature type="compositionally biased region" description="Polar residues" evidence="9">
    <location>
        <begin position="600"/>
        <end position="615"/>
    </location>
</feature>
<dbReference type="Pfam" id="PF00536">
    <property type="entry name" value="SAM_1"/>
    <property type="match status" value="1"/>
</dbReference>
<gene>
    <name evidence="12" type="ORF">SUZIE_186405</name>
</gene>
<dbReference type="Pfam" id="PF01321">
    <property type="entry name" value="Creatinase_N"/>
    <property type="match status" value="1"/>
</dbReference>
<dbReference type="FunFam" id="3.40.350.10:FF:000003">
    <property type="entry name" value="Xaa-pro aminopeptidase P"/>
    <property type="match status" value="1"/>
</dbReference>
<dbReference type="FunFam" id="3.40.350.10:FF:000008">
    <property type="entry name" value="xaa-Pro aminopeptidase 2"/>
    <property type="match status" value="1"/>
</dbReference>
<evidence type="ECO:0000256" key="7">
    <source>
        <dbReference type="PROSITE-ProRule" id="PRU00192"/>
    </source>
</evidence>
<dbReference type="SUPFAM" id="SSF55920">
    <property type="entry name" value="Creatinase/aminopeptidase"/>
    <property type="match status" value="1"/>
</dbReference>
<evidence type="ECO:0000313" key="13">
    <source>
        <dbReference type="Proteomes" id="UP001166674"/>
    </source>
</evidence>
<accession>A0AA41N956</accession>
<dbReference type="CDD" id="cd09560">
    <property type="entry name" value="SAM_SASH3"/>
    <property type="match status" value="1"/>
</dbReference>
<evidence type="ECO:0000256" key="9">
    <source>
        <dbReference type="SAM" id="MobiDB-lite"/>
    </source>
</evidence>
<dbReference type="Pfam" id="PF12485">
    <property type="entry name" value="SPIDER"/>
    <property type="match status" value="1"/>
</dbReference>
<feature type="domain" description="SAM" evidence="11">
    <location>
        <begin position="709"/>
        <end position="773"/>
    </location>
</feature>
<dbReference type="InterPro" id="IPR001452">
    <property type="entry name" value="SH3_domain"/>
</dbReference>
<dbReference type="InterPro" id="IPR000587">
    <property type="entry name" value="Creatinase_N"/>
</dbReference>
<dbReference type="AlphaFoldDB" id="A0AA41N956"/>
<feature type="region of interest" description="Disordered" evidence="9">
    <location>
        <begin position="558"/>
        <end position="623"/>
    </location>
</feature>
<reference evidence="12" key="1">
    <citation type="submission" date="2020-03" db="EMBL/GenBank/DDBJ databases">
        <title>Studies in the Genomics of Life Span.</title>
        <authorList>
            <person name="Glass D."/>
        </authorList>
    </citation>
    <scope>NUCLEOTIDE SEQUENCE</scope>
    <source>
        <strain evidence="12">SUZIE</strain>
        <tissue evidence="12">Muscle</tissue>
    </source>
</reference>
<comment type="similarity">
    <text evidence="1 8">Belongs to the peptidase M24B family.</text>
</comment>
<dbReference type="Proteomes" id="UP001166674">
    <property type="component" value="Unassembled WGS sequence"/>
</dbReference>
<evidence type="ECO:0000313" key="12">
    <source>
        <dbReference type="EMBL" id="MBZ3886130.1"/>
    </source>
</evidence>
<dbReference type="InterPro" id="IPR021090">
    <property type="entry name" value="SPIDER"/>
</dbReference>
<dbReference type="Pfam" id="PF16189">
    <property type="entry name" value="Creatinase_N_2"/>
    <property type="match status" value="1"/>
</dbReference>
<dbReference type="Gene3D" id="3.90.230.10">
    <property type="entry name" value="Creatinase/methionine aminopeptidase superfamily"/>
    <property type="match status" value="1"/>
</dbReference>
<dbReference type="PROSITE" id="PS00491">
    <property type="entry name" value="PROLINE_PEPTIDASE"/>
    <property type="match status" value="1"/>
</dbReference>
<keyword evidence="13" id="KW-1185">Reference proteome</keyword>
<dbReference type="PANTHER" id="PTHR43763:SF4">
    <property type="entry name" value="XAA-PRO AMINOPEPTIDASE 2"/>
    <property type="match status" value="1"/>
</dbReference>
<dbReference type="Gene3D" id="3.40.350.10">
    <property type="entry name" value="Creatinase/prolidase N-terminal domain"/>
    <property type="match status" value="2"/>
</dbReference>
<dbReference type="InterPro" id="IPR035721">
    <property type="entry name" value="SASH3_SH3"/>
</dbReference>
<dbReference type="SMART" id="SM00454">
    <property type="entry name" value="SAM"/>
    <property type="match status" value="1"/>
</dbReference>
<dbReference type="InterPro" id="IPR000994">
    <property type="entry name" value="Pept_M24"/>
</dbReference>
<feature type="domain" description="SH3" evidence="10">
    <location>
        <begin position="630"/>
        <end position="691"/>
    </location>
</feature>
<feature type="region of interest" description="Disordered" evidence="9">
    <location>
        <begin position="776"/>
        <end position="805"/>
    </location>
</feature>
<evidence type="ECO:0000259" key="10">
    <source>
        <dbReference type="PROSITE" id="PS50002"/>
    </source>
</evidence>
<dbReference type="SMART" id="SM00326">
    <property type="entry name" value="SH3"/>
    <property type="match status" value="1"/>
</dbReference>
<evidence type="ECO:0000256" key="2">
    <source>
        <dbReference type="ARBA" id="ARBA00022443"/>
    </source>
</evidence>
<dbReference type="InterPro" id="IPR001131">
    <property type="entry name" value="Peptidase_M24B_aminopep-P_CS"/>
</dbReference>
<organism evidence="12 13">
    <name type="scientific">Sciurus carolinensis</name>
    <name type="common">Eastern gray squirrel</name>
    <dbReference type="NCBI Taxonomy" id="30640"/>
    <lineage>
        <taxon>Eukaryota</taxon>
        <taxon>Metazoa</taxon>
        <taxon>Chordata</taxon>
        <taxon>Craniata</taxon>
        <taxon>Vertebrata</taxon>
        <taxon>Euteleostomi</taxon>
        <taxon>Mammalia</taxon>
        <taxon>Eutheria</taxon>
        <taxon>Euarchontoglires</taxon>
        <taxon>Glires</taxon>
        <taxon>Rodentia</taxon>
        <taxon>Sciuromorpha</taxon>
        <taxon>Sciuridae</taxon>
        <taxon>Sciurinae</taxon>
        <taxon>Sciurini</taxon>
        <taxon>Sciurus</taxon>
    </lineage>
</organism>
<dbReference type="Pfam" id="PF00557">
    <property type="entry name" value="Peptidase_M24"/>
    <property type="match status" value="1"/>
</dbReference>
<keyword evidence="3" id="KW-0597">Phosphoprotein</keyword>
<dbReference type="GO" id="GO:0004177">
    <property type="term" value="F:aminopeptidase activity"/>
    <property type="evidence" value="ECO:0007669"/>
    <property type="project" value="UniProtKB-KW"/>
</dbReference>
<dbReference type="PANTHER" id="PTHR43763">
    <property type="entry name" value="XAA-PRO AMINOPEPTIDASE 1"/>
    <property type="match status" value="1"/>
</dbReference>
<keyword evidence="4 8" id="KW-0479">Metal-binding</keyword>
<dbReference type="InterPro" id="IPR036005">
    <property type="entry name" value="Creatinase/aminopeptidase-like"/>
</dbReference>
<protein>
    <recommendedName>
        <fullName evidence="6">X-prolyl aminopeptidase 2</fullName>
    </recommendedName>
</protein>